<dbReference type="RefSeq" id="WP_140964081.1">
    <property type="nucleotide sequence ID" value="NZ_VEVQ02000015.1"/>
</dbReference>
<dbReference type="Gene3D" id="3.40.50.150">
    <property type="entry name" value="Vaccinia Virus protein VP39"/>
    <property type="match status" value="1"/>
</dbReference>
<evidence type="ECO:0000259" key="4">
    <source>
        <dbReference type="Pfam" id="PF08241"/>
    </source>
</evidence>
<evidence type="ECO:0000313" key="5">
    <source>
        <dbReference type="EMBL" id="NHN27569.1"/>
    </source>
</evidence>
<dbReference type="PANTHER" id="PTHR44942:SF4">
    <property type="entry name" value="METHYLTRANSFERASE TYPE 11 DOMAIN-CONTAINING PROTEIN"/>
    <property type="match status" value="1"/>
</dbReference>
<dbReference type="SUPFAM" id="SSF53335">
    <property type="entry name" value="S-adenosyl-L-methionine-dependent methyltransferases"/>
    <property type="match status" value="1"/>
</dbReference>
<accession>A0ABX0IUI6</accession>
<name>A0ABX0IUI6_9FLAO</name>
<reference evidence="5 6" key="3">
    <citation type="submission" date="2020-02" db="EMBL/GenBank/DDBJ databases">
        <title>Flavobacterium profundi sp. nov., isolated from a deep-sea seamount.</title>
        <authorList>
            <person name="Zhang D.-C."/>
        </authorList>
    </citation>
    <scope>NUCLEOTIDE SEQUENCE [LARGE SCALE GENOMIC DNA]</scope>
    <source>
        <strain evidence="5 6">EC11</strain>
    </source>
</reference>
<comment type="caution">
    <text evidence="5">The sequence shown here is derived from an EMBL/GenBank/DDBJ whole genome shotgun (WGS) entry which is preliminary data.</text>
</comment>
<reference evidence="5 6" key="2">
    <citation type="submission" date="2019-05" db="EMBL/GenBank/DDBJ databases">
        <authorList>
            <person name="Lianzixin W."/>
        </authorList>
    </citation>
    <scope>NUCLEOTIDE SEQUENCE [LARGE SCALE GENOMIC DNA]</scope>
    <source>
        <strain evidence="5 6">EC11</strain>
    </source>
</reference>
<proteinExistence type="inferred from homology"/>
<comment type="similarity">
    <text evidence="1">Belongs to the methyltransferase superfamily.</text>
</comment>
<dbReference type="EMBL" id="VEVQ02000015">
    <property type="protein sequence ID" value="NHN27569.1"/>
    <property type="molecule type" value="Genomic_DNA"/>
</dbReference>
<dbReference type="Proteomes" id="UP000817854">
    <property type="component" value="Unassembled WGS sequence"/>
</dbReference>
<dbReference type="GO" id="GO:0008168">
    <property type="term" value="F:methyltransferase activity"/>
    <property type="evidence" value="ECO:0007669"/>
    <property type="project" value="UniProtKB-KW"/>
</dbReference>
<evidence type="ECO:0000256" key="1">
    <source>
        <dbReference type="ARBA" id="ARBA00008361"/>
    </source>
</evidence>
<dbReference type="InterPro" id="IPR029063">
    <property type="entry name" value="SAM-dependent_MTases_sf"/>
</dbReference>
<protein>
    <submittedName>
        <fullName evidence="5">Class I SAM-dependent methyltransferase</fullName>
    </submittedName>
</protein>
<gene>
    <name evidence="5" type="ORF">FIA58_017960</name>
</gene>
<keyword evidence="3" id="KW-0808">Transferase</keyword>
<sequence>MFINKKTSLITFGDFIDLYLKIKEKGFKAIFFKLTKLNYSDKVSSKWDNYVNESDFWVIPEIRNHWNKTISGNENVSYEEYVSKKYFSDKKKISLLSIGCGEGLHERNFCEYLHFQNVIGIDISNESIKIAKNKSEEENKKITYISSDFSKVDFKNEKFDIILFDSSLHHFEKINTFLRNNIKPILNENGVLVVFEYCGPNRLQWKNNQIKKCNDILKKLPKKFKKFQKINYIKKKVYRPGILRMFAVDPSEAPDSENLQSALHNNFDILEEKKLGWNVIQPLFKGIAHNFLNKKKETKDLIKYIVNEEENFLEENNIKSDAIFGVYKLKN</sequence>
<evidence type="ECO:0000256" key="3">
    <source>
        <dbReference type="ARBA" id="ARBA00022679"/>
    </source>
</evidence>
<keyword evidence="6" id="KW-1185">Reference proteome</keyword>
<dbReference type="CDD" id="cd02440">
    <property type="entry name" value="AdoMet_MTases"/>
    <property type="match status" value="1"/>
</dbReference>
<organism evidence="5 6">
    <name type="scientific">Flavobacterium jejuense</name>
    <dbReference type="NCBI Taxonomy" id="1544455"/>
    <lineage>
        <taxon>Bacteria</taxon>
        <taxon>Pseudomonadati</taxon>
        <taxon>Bacteroidota</taxon>
        <taxon>Flavobacteriia</taxon>
        <taxon>Flavobacteriales</taxon>
        <taxon>Flavobacteriaceae</taxon>
        <taxon>Flavobacterium</taxon>
    </lineage>
</organism>
<feature type="domain" description="Methyltransferase type 11" evidence="4">
    <location>
        <begin position="96"/>
        <end position="194"/>
    </location>
</feature>
<dbReference type="InterPro" id="IPR051052">
    <property type="entry name" value="Diverse_substrate_MTase"/>
</dbReference>
<dbReference type="Pfam" id="PF08241">
    <property type="entry name" value="Methyltransf_11"/>
    <property type="match status" value="1"/>
</dbReference>
<evidence type="ECO:0000313" key="6">
    <source>
        <dbReference type="Proteomes" id="UP000817854"/>
    </source>
</evidence>
<dbReference type="PANTHER" id="PTHR44942">
    <property type="entry name" value="METHYLTRANSF_11 DOMAIN-CONTAINING PROTEIN"/>
    <property type="match status" value="1"/>
</dbReference>
<reference evidence="6" key="1">
    <citation type="submission" date="2019-05" db="EMBL/GenBank/DDBJ databases">
        <title>Flavobacterium profundi sp. nov., isolated from a deep-sea seamount.</title>
        <authorList>
            <person name="Zhang D.-C."/>
        </authorList>
    </citation>
    <scope>NUCLEOTIDE SEQUENCE [LARGE SCALE GENOMIC DNA]</scope>
    <source>
        <strain evidence="6">EC11</strain>
    </source>
</reference>
<dbReference type="InterPro" id="IPR013216">
    <property type="entry name" value="Methyltransf_11"/>
</dbReference>
<dbReference type="GO" id="GO:0032259">
    <property type="term" value="P:methylation"/>
    <property type="evidence" value="ECO:0007669"/>
    <property type="project" value="UniProtKB-KW"/>
</dbReference>
<evidence type="ECO:0000256" key="2">
    <source>
        <dbReference type="ARBA" id="ARBA00022603"/>
    </source>
</evidence>
<keyword evidence="2 5" id="KW-0489">Methyltransferase</keyword>